<feature type="domain" description="Peptidoglycan binding-like" evidence="2">
    <location>
        <begin position="56"/>
        <end position="95"/>
    </location>
</feature>
<gene>
    <name evidence="3" type="ORF">GCM10009721_37350</name>
</gene>
<dbReference type="Pfam" id="PF01471">
    <property type="entry name" value="PG_binding_1"/>
    <property type="match status" value="2"/>
</dbReference>
<dbReference type="EMBL" id="BMNZ01000008">
    <property type="protein sequence ID" value="GGN06278.1"/>
    <property type="molecule type" value="Genomic_DNA"/>
</dbReference>
<name>A0ABQ2IE64_9MICO</name>
<keyword evidence="4" id="KW-1185">Reference proteome</keyword>
<feature type="region of interest" description="Disordered" evidence="1">
    <location>
        <begin position="1"/>
        <end position="39"/>
    </location>
</feature>
<dbReference type="SUPFAM" id="SSF47090">
    <property type="entry name" value="PGBD-like"/>
    <property type="match status" value="2"/>
</dbReference>
<organism evidence="3 4">
    <name type="scientific">Terrabacter tumescens</name>
    <dbReference type="NCBI Taxonomy" id="60443"/>
    <lineage>
        <taxon>Bacteria</taxon>
        <taxon>Bacillati</taxon>
        <taxon>Actinomycetota</taxon>
        <taxon>Actinomycetes</taxon>
        <taxon>Micrococcales</taxon>
        <taxon>Intrasporangiaceae</taxon>
        <taxon>Terrabacter</taxon>
    </lineage>
</organism>
<protein>
    <recommendedName>
        <fullName evidence="2">Peptidoglycan binding-like domain-containing protein</fullName>
    </recommendedName>
</protein>
<evidence type="ECO:0000313" key="3">
    <source>
        <dbReference type="EMBL" id="GGN06278.1"/>
    </source>
</evidence>
<dbReference type="Gene3D" id="1.10.101.10">
    <property type="entry name" value="PGBD-like superfamily/PGBD"/>
    <property type="match status" value="2"/>
</dbReference>
<feature type="compositionally biased region" description="Low complexity" evidence="1">
    <location>
        <begin position="15"/>
        <end position="33"/>
    </location>
</feature>
<accession>A0ABQ2IE64</accession>
<comment type="caution">
    <text evidence="3">The sequence shown here is derived from an EMBL/GenBank/DDBJ whole genome shotgun (WGS) entry which is preliminary data.</text>
</comment>
<evidence type="ECO:0000256" key="1">
    <source>
        <dbReference type="SAM" id="MobiDB-lite"/>
    </source>
</evidence>
<feature type="domain" description="Peptidoglycan binding-like" evidence="2">
    <location>
        <begin position="129"/>
        <end position="180"/>
    </location>
</feature>
<evidence type="ECO:0000313" key="4">
    <source>
        <dbReference type="Proteomes" id="UP000623461"/>
    </source>
</evidence>
<dbReference type="InterPro" id="IPR036366">
    <property type="entry name" value="PGBDSf"/>
</dbReference>
<evidence type="ECO:0000259" key="2">
    <source>
        <dbReference type="Pfam" id="PF01471"/>
    </source>
</evidence>
<dbReference type="InterPro" id="IPR002477">
    <property type="entry name" value="Peptidoglycan-bd-like"/>
</dbReference>
<sequence>MTADPLTPAKPTPSAPATTTTAPPTPQATATDPGSVAGSCERTLPAYPVLQPGAKGPAVRALQCFLNDGDYGPVVVDGVYGAQTRAAVKKVEASFEGPAPKPGRIDAGMWVLLISRTLGDGTLKVGAKGPDVVTLQRALRAAGGTITIDGSFGAQTKKVVQRFQQANRVGDDGVVGEETLFLLKMGATIG</sequence>
<dbReference type="InterPro" id="IPR036365">
    <property type="entry name" value="PGBD-like_sf"/>
</dbReference>
<reference evidence="4" key="1">
    <citation type="journal article" date="2019" name="Int. J. Syst. Evol. Microbiol.">
        <title>The Global Catalogue of Microorganisms (GCM) 10K type strain sequencing project: providing services to taxonomists for standard genome sequencing and annotation.</title>
        <authorList>
            <consortium name="The Broad Institute Genomics Platform"/>
            <consortium name="The Broad Institute Genome Sequencing Center for Infectious Disease"/>
            <person name="Wu L."/>
            <person name="Ma J."/>
        </authorList>
    </citation>
    <scope>NUCLEOTIDE SEQUENCE [LARGE SCALE GENOMIC DNA]</scope>
    <source>
        <strain evidence="4">JCM 1365</strain>
    </source>
</reference>
<proteinExistence type="predicted"/>
<dbReference type="Proteomes" id="UP000623461">
    <property type="component" value="Unassembled WGS sequence"/>
</dbReference>